<dbReference type="InterPro" id="IPR025306">
    <property type="entry name" value="Zn-bnd_dom_prob"/>
</dbReference>
<accession>A0A2W1JQH1</accession>
<reference evidence="2 3" key="1">
    <citation type="journal article" date="2018" name="Sci. Rep.">
        <title>A novel species of the marine cyanobacterium Acaryochloris with a unique pigment content and lifestyle.</title>
        <authorList>
            <person name="Partensky F."/>
            <person name="Six C."/>
            <person name="Ratin M."/>
            <person name="Garczarek L."/>
            <person name="Vaulot D."/>
            <person name="Probert I."/>
            <person name="Calteau A."/>
            <person name="Gourvil P."/>
            <person name="Marie D."/>
            <person name="Grebert T."/>
            <person name="Bouchier C."/>
            <person name="Le Panse S."/>
            <person name="Gachenot M."/>
            <person name="Rodriguez F."/>
            <person name="Garrido J.L."/>
        </authorList>
    </citation>
    <scope>NUCLEOTIDE SEQUENCE [LARGE SCALE GENOMIC DNA]</scope>
    <source>
        <strain evidence="2 3">RCC1774</strain>
    </source>
</reference>
<sequence length="159" mass="18688">MDSFGETSSVNMPRHFFWECLHLNHDSAVRADVSRQNYSVCPRHWYVDATFKCSRCSEKFCFTAAEQKRWYEQLGFYVDSYAKNCPTCRHDDRKMKSLRQEYDRAIASTLQSKDVETKKHMAGVIDELYSYNTDLPVKIHANRKVLGRQITRITTQTDV</sequence>
<evidence type="ECO:0000313" key="2">
    <source>
        <dbReference type="EMBL" id="PZD71471.1"/>
    </source>
</evidence>
<dbReference type="EMBL" id="PQWO01000017">
    <property type="protein sequence ID" value="PZD71471.1"/>
    <property type="molecule type" value="Genomic_DNA"/>
</dbReference>
<dbReference type="Proteomes" id="UP000248857">
    <property type="component" value="Unassembled WGS sequence"/>
</dbReference>
<protein>
    <recommendedName>
        <fullName evidence="1">Probable zinc-binding domain-containing protein</fullName>
    </recommendedName>
</protein>
<keyword evidence="3" id="KW-1185">Reference proteome</keyword>
<proteinExistence type="predicted"/>
<feature type="domain" description="Probable zinc-binding" evidence="1">
    <location>
        <begin position="48"/>
        <end position="95"/>
    </location>
</feature>
<evidence type="ECO:0000259" key="1">
    <source>
        <dbReference type="Pfam" id="PF13451"/>
    </source>
</evidence>
<dbReference type="OrthoDB" id="289270at2"/>
<name>A0A2W1JQH1_9CYAN</name>
<evidence type="ECO:0000313" key="3">
    <source>
        <dbReference type="Proteomes" id="UP000248857"/>
    </source>
</evidence>
<dbReference type="Pfam" id="PF13451">
    <property type="entry name" value="zf_Tbcl"/>
    <property type="match status" value="1"/>
</dbReference>
<gene>
    <name evidence="2" type="ORF">C1752_06344</name>
</gene>
<comment type="caution">
    <text evidence="2">The sequence shown here is derived from an EMBL/GenBank/DDBJ whole genome shotgun (WGS) entry which is preliminary data.</text>
</comment>
<organism evidence="2 3">
    <name type="scientific">Acaryochloris thomasi RCC1774</name>
    <dbReference type="NCBI Taxonomy" id="1764569"/>
    <lineage>
        <taxon>Bacteria</taxon>
        <taxon>Bacillati</taxon>
        <taxon>Cyanobacteriota</taxon>
        <taxon>Cyanophyceae</taxon>
        <taxon>Acaryochloridales</taxon>
        <taxon>Acaryochloridaceae</taxon>
        <taxon>Acaryochloris</taxon>
        <taxon>Acaryochloris thomasi</taxon>
    </lineage>
</organism>
<dbReference type="AlphaFoldDB" id="A0A2W1JQH1"/>